<dbReference type="Proteomes" id="UP000710849">
    <property type="component" value="Unassembled WGS sequence"/>
</dbReference>
<gene>
    <name evidence="2" type="ORF">EAE97_005440</name>
</gene>
<proteinExistence type="predicted"/>
<keyword evidence="1" id="KW-0175">Coiled coil</keyword>
<evidence type="ECO:0000313" key="2">
    <source>
        <dbReference type="EMBL" id="KAF7944807.1"/>
    </source>
</evidence>
<dbReference type="RefSeq" id="XP_038733289.1">
    <property type="nucleotide sequence ID" value="XM_038875952.1"/>
</dbReference>
<sequence length="116" mass="13491">MSDSDRHVFARVSSFSAHTSGDSSAKFQQAKRDLDGMLEKLRVQNDEDRETLRRFRARLTRVRRAKIRATASGDRGVLYEIDGELRKILIRLRRIDAEMVSMQEDRNKISILVIEQ</sequence>
<dbReference type="AlphaFoldDB" id="A0A9P5M718"/>
<feature type="coiled-coil region" evidence="1">
    <location>
        <begin position="27"/>
        <end position="58"/>
    </location>
</feature>
<protein>
    <submittedName>
        <fullName evidence="2">Uncharacterized protein</fullName>
    </submittedName>
</protein>
<dbReference type="GeneID" id="62149029"/>
<name>A0A9P5M718_9HELO</name>
<accession>A0A9P5M718</accession>
<reference evidence="2 3" key="1">
    <citation type="journal article" date="2020" name="Genome Biol. Evol.">
        <title>Comparative genomics of Sclerotiniaceae.</title>
        <authorList>
            <person name="Valero Jimenez C.A."/>
            <person name="Steentjes M."/>
            <person name="Scholten O.E."/>
            <person name="Van Kan J.A.L."/>
        </authorList>
    </citation>
    <scope>NUCLEOTIDE SEQUENCE [LARGE SCALE GENOMIC DNA]</scope>
    <source>
        <strain evidence="2 3">MUCL 94</strain>
    </source>
</reference>
<comment type="caution">
    <text evidence="2">The sequence shown here is derived from an EMBL/GenBank/DDBJ whole genome shotgun (WGS) entry which is preliminary data.</text>
</comment>
<keyword evidence="3" id="KW-1185">Reference proteome</keyword>
<organism evidence="2 3">
    <name type="scientific">Botrytis byssoidea</name>
    <dbReference type="NCBI Taxonomy" id="139641"/>
    <lineage>
        <taxon>Eukaryota</taxon>
        <taxon>Fungi</taxon>
        <taxon>Dikarya</taxon>
        <taxon>Ascomycota</taxon>
        <taxon>Pezizomycotina</taxon>
        <taxon>Leotiomycetes</taxon>
        <taxon>Helotiales</taxon>
        <taxon>Sclerotiniaceae</taxon>
        <taxon>Botrytis</taxon>
    </lineage>
</organism>
<evidence type="ECO:0000313" key="3">
    <source>
        <dbReference type="Proteomes" id="UP000710849"/>
    </source>
</evidence>
<dbReference type="EMBL" id="RCSW01000009">
    <property type="protein sequence ID" value="KAF7944807.1"/>
    <property type="molecule type" value="Genomic_DNA"/>
</dbReference>
<evidence type="ECO:0000256" key="1">
    <source>
        <dbReference type="SAM" id="Coils"/>
    </source>
</evidence>